<proteinExistence type="predicted"/>
<dbReference type="RefSeq" id="WP_124972984.1">
    <property type="nucleotide sequence ID" value="NZ_RQVS01000011.1"/>
</dbReference>
<protein>
    <recommendedName>
        <fullName evidence="5">Lipoprotein</fullName>
    </recommendedName>
</protein>
<reference evidence="3 4" key="1">
    <citation type="submission" date="2018-11" db="EMBL/GenBank/DDBJ databases">
        <title>YIM 102482-1 draft genome.</title>
        <authorList>
            <person name="Li G."/>
            <person name="Jiang Y."/>
        </authorList>
    </citation>
    <scope>NUCLEOTIDE SEQUENCE [LARGE SCALE GENOMIC DNA]</scope>
    <source>
        <strain evidence="3 4">YIM 102482-1</strain>
    </source>
</reference>
<feature type="region of interest" description="Disordered" evidence="1">
    <location>
        <begin position="27"/>
        <end position="48"/>
    </location>
</feature>
<accession>A0A3P3VTQ7</accession>
<comment type="caution">
    <text evidence="3">The sequence shown here is derived from an EMBL/GenBank/DDBJ whole genome shotgun (WGS) entry which is preliminary data.</text>
</comment>
<evidence type="ECO:0000256" key="2">
    <source>
        <dbReference type="SAM" id="SignalP"/>
    </source>
</evidence>
<keyword evidence="2" id="KW-0732">Signal</keyword>
<dbReference type="AlphaFoldDB" id="A0A3P3VTQ7"/>
<sequence>MRRGFVVSVAALLLVGLSGCAADAPVETATPTPWPPQTTAIAEPEPTRMTDDEALEVGVATLDTYLRTAAEVVNLGYDDGRLAVLATESWQQDVENIKQDAAKDDWTVTGDTTFFNGELVEFVHEEGNYTIRFAVCADSSAVTTTGSAGEPVRPIGSEFKSSLDVEVTNAEGSNKIASIQPTNGNDRCA</sequence>
<gene>
    <name evidence="3" type="ORF">EG850_09795</name>
</gene>
<organism evidence="3 4">
    <name type="scientific">Gulosibacter macacae</name>
    <dbReference type="NCBI Taxonomy" id="2488791"/>
    <lineage>
        <taxon>Bacteria</taxon>
        <taxon>Bacillati</taxon>
        <taxon>Actinomycetota</taxon>
        <taxon>Actinomycetes</taxon>
        <taxon>Micrococcales</taxon>
        <taxon>Microbacteriaceae</taxon>
        <taxon>Gulosibacter</taxon>
    </lineage>
</organism>
<dbReference type="Proteomes" id="UP000274391">
    <property type="component" value="Unassembled WGS sequence"/>
</dbReference>
<dbReference type="PROSITE" id="PS51257">
    <property type="entry name" value="PROKAR_LIPOPROTEIN"/>
    <property type="match status" value="1"/>
</dbReference>
<dbReference type="EMBL" id="RQVS01000011">
    <property type="protein sequence ID" value="RRJ86191.1"/>
    <property type="molecule type" value="Genomic_DNA"/>
</dbReference>
<dbReference type="OrthoDB" id="10000313at2"/>
<name>A0A3P3VTQ7_9MICO</name>
<evidence type="ECO:0000256" key="1">
    <source>
        <dbReference type="SAM" id="MobiDB-lite"/>
    </source>
</evidence>
<feature type="chain" id="PRO_5038357162" description="Lipoprotein" evidence="2">
    <location>
        <begin position="22"/>
        <end position="189"/>
    </location>
</feature>
<feature type="signal peptide" evidence="2">
    <location>
        <begin position="1"/>
        <end position="21"/>
    </location>
</feature>
<evidence type="ECO:0000313" key="4">
    <source>
        <dbReference type="Proteomes" id="UP000274391"/>
    </source>
</evidence>
<evidence type="ECO:0008006" key="5">
    <source>
        <dbReference type="Google" id="ProtNLM"/>
    </source>
</evidence>
<evidence type="ECO:0000313" key="3">
    <source>
        <dbReference type="EMBL" id="RRJ86191.1"/>
    </source>
</evidence>
<keyword evidence="4" id="KW-1185">Reference proteome</keyword>